<protein>
    <submittedName>
        <fullName evidence="1">Uncharacterized protein</fullName>
    </submittedName>
</protein>
<sequence length="158" mass="18113">MTLEGKKTWWLRIGARVYDSWKLQGDVEELWDKFEKLEASLKMWESLEEPRHSYEKQGRCGLICGQEMELRLSSYIGITSLPISCCLQVLTNLHNLFGGFMDYSWSWMKCADLVRQSKITQIVSCPFEVLGSFVTESIVILSQFHIGISGCTSKPDGF</sequence>
<name>A0A6L2JYE5_TANCI</name>
<evidence type="ECO:0000313" key="1">
    <source>
        <dbReference type="EMBL" id="GEU41700.1"/>
    </source>
</evidence>
<gene>
    <name evidence="1" type="ORF">Tci_013678</name>
</gene>
<dbReference type="AlphaFoldDB" id="A0A6L2JYE5"/>
<organism evidence="1">
    <name type="scientific">Tanacetum cinerariifolium</name>
    <name type="common">Dalmatian daisy</name>
    <name type="synonym">Chrysanthemum cinerariifolium</name>
    <dbReference type="NCBI Taxonomy" id="118510"/>
    <lineage>
        <taxon>Eukaryota</taxon>
        <taxon>Viridiplantae</taxon>
        <taxon>Streptophyta</taxon>
        <taxon>Embryophyta</taxon>
        <taxon>Tracheophyta</taxon>
        <taxon>Spermatophyta</taxon>
        <taxon>Magnoliopsida</taxon>
        <taxon>eudicotyledons</taxon>
        <taxon>Gunneridae</taxon>
        <taxon>Pentapetalae</taxon>
        <taxon>asterids</taxon>
        <taxon>campanulids</taxon>
        <taxon>Asterales</taxon>
        <taxon>Asteraceae</taxon>
        <taxon>Asteroideae</taxon>
        <taxon>Anthemideae</taxon>
        <taxon>Anthemidinae</taxon>
        <taxon>Tanacetum</taxon>
    </lineage>
</organism>
<accession>A0A6L2JYE5</accession>
<dbReference type="EMBL" id="BKCJ010001472">
    <property type="protein sequence ID" value="GEU41700.1"/>
    <property type="molecule type" value="Genomic_DNA"/>
</dbReference>
<comment type="caution">
    <text evidence="1">The sequence shown here is derived from an EMBL/GenBank/DDBJ whole genome shotgun (WGS) entry which is preliminary data.</text>
</comment>
<reference evidence="1" key="1">
    <citation type="journal article" date="2019" name="Sci. Rep.">
        <title>Draft genome of Tanacetum cinerariifolium, the natural source of mosquito coil.</title>
        <authorList>
            <person name="Yamashiro T."/>
            <person name="Shiraishi A."/>
            <person name="Satake H."/>
            <person name="Nakayama K."/>
        </authorList>
    </citation>
    <scope>NUCLEOTIDE SEQUENCE</scope>
</reference>
<proteinExistence type="predicted"/>